<evidence type="ECO:0000256" key="6">
    <source>
        <dbReference type="SAM" id="MobiDB-lite"/>
    </source>
</evidence>
<dbReference type="SMART" id="SM00385">
    <property type="entry name" value="CYCLIN"/>
    <property type="match status" value="2"/>
</dbReference>
<feature type="domain" description="Cyclin-like" evidence="7">
    <location>
        <begin position="333"/>
        <end position="417"/>
    </location>
</feature>
<evidence type="ECO:0000256" key="4">
    <source>
        <dbReference type="RuleBase" id="RU000383"/>
    </source>
</evidence>
<feature type="region of interest" description="Disordered" evidence="6">
    <location>
        <begin position="173"/>
        <end position="284"/>
    </location>
</feature>
<feature type="compositionally biased region" description="Acidic residues" evidence="6">
    <location>
        <begin position="269"/>
        <end position="284"/>
    </location>
</feature>
<dbReference type="SMART" id="SM01332">
    <property type="entry name" value="Cyclin_C"/>
    <property type="match status" value="1"/>
</dbReference>
<evidence type="ECO:0000313" key="9">
    <source>
        <dbReference type="EMBL" id="KAL0958176.1"/>
    </source>
</evidence>
<accession>A0ABR3JRJ1</accession>
<dbReference type="InterPro" id="IPR013763">
    <property type="entry name" value="Cyclin-like_dom"/>
</dbReference>
<evidence type="ECO:0000256" key="5">
    <source>
        <dbReference type="SAM" id="Coils"/>
    </source>
</evidence>
<dbReference type="InterPro" id="IPR006671">
    <property type="entry name" value="Cyclin_N"/>
</dbReference>
<dbReference type="InterPro" id="IPR039361">
    <property type="entry name" value="Cyclin"/>
</dbReference>
<evidence type="ECO:0000259" key="8">
    <source>
        <dbReference type="SMART" id="SM01332"/>
    </source>
</evidence>
<proteinExistence type="inferred from homology"/>
<name>A0ABR3JRJ1_9AGAR</name>
<sequence length="614" mass="68649">MSSALPTRRVTRVTRTTTMKDSENANARPLRATTRAKPPSSQSTIAGGLTRATGATTASRAKTSSTDAIENAAVKRKREALGEVTQQANNKGKSAATTAKGKEKFDGIVLDSKVSGAKVSSTATRQPLRTVAGTRLATRNRIAHPPSALEEVKEQVVLITAQDEHAMVVDAPPVRVEPPSRHNSAQPVARRVLASSSQQPSIRHRAGSRQVEHLKVEEEDDHRAHKKRRTSSEAPEDAPLAKDELEEPDLDSEDATAKIAADLQYRDEAEADPDGDEWDDLDADDADDPLMVSEYVVEIFEFLKETEKGTMPNANYMTSQKELSWKMRGILTDWLVQVHARFRLLPETLFLCINIIDRFLSARVVSLAKYQLVGVTCMFIAAKFEEIVSPSVKHFLHCADSSYTETEILQAERYILKTLDYNLNYPNPVHFLRRISKADDYNVKVRTLGKYLLEIGCVEWRLVACPPSLLAAASIWLARLALGSEQWTPNLAHYSSYPESAIIPTANLMLNYILKDIGHEMFFKKYAAKRFLKSSQYMREWALEHWSERQAVDLEAELPILKEHCRLAREEAEKAEREYVEQQALLEATEAATRAAVTENPERASWLKGAASRA</sequence>
<dbReference type="CDD" id="cd20568">
    <property type="entry name" value="CYCLIN_CLBs_yeast_rpt1"/>
    <property type="match status" value="1"/>
</dbReference>
<keyword evidence="1" id="KW-0132">Cell division</keyword>
<evidence type="ECO:0008006" key="11">
    <source>
        <dbReference type="Google" id="ProtNLM"/>
    </source>
</evidence>
<dbReference type="Gene3D" id="1.10.472.10">
    <property type="entry name" value="Cyclin-like"/>
    <property type="match status" value="2"/>
</dbReference>
<feature type="region of interest" description="Disordered" evidence="6">
    <location>
        <begin position="1"/>
        <end position="68"/>
    </location>
</feature>
<dbReference type="SUPFAM" id="SSF47954">
    <property type="entry name" value="Cyclin-like"/>
    <property type="match status" value="2"/>
</dbReference>
<feature type="compositionally biased region" description="Low complexity" evidence="6">
    <location>
        <begin position="46"/>
        <end position="68"/>
    </location>
</feature>
<dbReference type="InterPro" id="IPR048258">
    <property type="entry name" value="Cyclins_cyclin-box"/>
</dbReference>
<comment type="caution">
    <text evidence="9">The sequence shown here is derived from an EMBL/GenBank/DDBJ whole genome shotgun (WGS) entry which is preliminary data.</text>
</comment>
<dbReference type="Pfam" id="PF02984">
    <property type="entry name" value="Cyclin_C"/>
    <property type="match status" value="1"/>
</dbReference>
<organism evidence="9 10">
    <name type="scientific">Hohenbuehelia grisea</name>
    <dbReference type="NCBI Taxonomy" id="104357"/>
    <lineage>
        <taxon>Eukaryota</taxon>
        <taxon>Fungi</taxon>
        <taxon>Dikarya</taxon>
        <taxon>Basidiomycota</taxon>
        <taxon>Agaricomycotina</taxon>
        <taxon>Agaricomycetes</taxon>
        <taxon>Agaricomycetidae</taxon>
        <taxon>Agaricales</taxon>
        <taxon>Pleurotineae</taxon>
        <taxon>Pleurotaceae</taxon>
        <taxon>Hohenbuehelia</taxon>
    </lineage>
</organism>
<gene>
    <name evidence="9" type="ORF">HGRIS_000339</name>
</gene>
<evidence type="ECO:0000256" key="1">
    <source>
        <dbReference type="ARBA" id="ARBA00022618"/>
    </source>
</evidence>
<protein>
    <recommendedName>
        <fullName evidence="11">Cyclin N-terminal domain-containing protein</fullName>
    </recommendedName>
</protein>
<dbReference type="PROSITE" id="PS00292">
    <property type="entry name" value="CYCLINS"/>
    <property type="match status" value="1"/>
</dbReference>
<dbReference type="Pfam" id="PF00134">
    <property type="entry name" value="Cyclin_N"/>
    <property type="match status" value="1"/>
</dbReference>
<dbReference type="EMBL" id="JASNQZ010000004">
    <property type="protein sequence ID" value="KAL0958176.1"/>
    <property type="molecule type" value="Genomic_DNA"/>
</dbReference>
<keyword evidence="5" id="KW-0175">Coiled coil</keyword>
<dbReference type="InterPro" id="IPR004367">
    <property type="entry name" value="Cyclin_C-dom"/>
</dbReference>
<evidence type="ECO:0000256" key="2">
    <source>
        <dbReference type="ARBA" id="ARBA00023127"/>
    </source>
</evidence>
<dbReference type="CDD" id="cd20512">
    <property type="entry name" value="CYCLIN_CLBs_yeast_rpt2"/>
    <property type="match status" value="1"/>
</dbReference>
<dbReference type="InterPro" id="IPR036915">
    <property type="entry name" value="Cyclin-like_sf"/>
</dbReference>
<evidence type="ECO:0000259" key="7">
    <source>
        <dbReference type="SMART" id="SM00385"/>
    </source>
</evidence>
<evidence type="ECO:0000256" key="3">
    <source>
        <dbReference type="ARBA" id="ARBA00023306"/>
    </source>
</evidence>
<keyword evidence="3" id="KW-0131">Cell cycle</keyword>
<feature type="domain" description="Cyclin-like" evidence="7">
    <location>
        <begin position="430"/>
        <end position="511"/>
    </location>
</feature>
<feature type="domain" description="Cyclin C-terminal" evidence="8">
    <location>
        <begin position="426"/>
        <end position="540"/>
    </location>
</feature>
<dbReference type="Proteomes" id="UP001556367">
    <property type="component" value="Unassembled WGS sequence"/>
</dbReference>
<comment type="similarity">
    <text evidence="4">Belongs to the cyclin family.</text>
</comment>
<keyword evidence="2 4" id="KW-0195">Cyclin</keyword>
<keyword evidence="10" id="KW-1185">Reference proteome</keyword>
<evidence type="ECO:0000313" key="10">
    <source>
        <dbReference type="Proteomes" id="UP001556367"/>
    </source>
</evidence>
<feature type="compositionally biased region" description="Acidic residues" evidence="6">
    <location>
        <begin position="244"/>
        <end position="254"/>
    </location>
</feature>
<reference evidence="10" key="1">
    <citation type="submission" date="2024-06" db="EMBL/GenBank/DDBJ databases">
        <title>Multi-omics analyses provide insights into the biosynthesis of the anticancer antibiotic pleurotin in Hohenbuehelia grisea.</title>
        <authorList>
            <person name="Weaver J.A."/>
            <person name="Alberti F."/>
        </authorList>
    </citation>
    <scope>NUCLEOTIDE SEQUENCE [LARGE SCALE GENOMIC DNA]</scope>
    <source>
        <strain evidence="10">T-177</strain>
    </source>
</reference>
<dbReference type="PANTHER" id="PTHR10177">
    <property type="entry name" value="CYCLINS"/>
    <property type="match status" value="1"/>
</dbReference>
<feature type="coiled-coil region" evidence="5">
    <location>
        <begin position="558"/>
        <end position="592"/>
    </location>
</feature>